<evidence type="ECO:0000256" key="6">
    <source>
        <dbReference type="SAM" id="MobiDB-lite"/>
    </source>
</evidence>
<dbReference type="InterPro" id="IPR011009">
    <property type="entry name" value="Kinase-like_dom_sf"/>
</dbReference>
<dbReference type="GO" id="GO:0004672">
    <property type="term" value="F:protein kinase activity"/>
    <property type="evidence" value="ECO:0007669"/>
    <property type="project" value="InterPro"/>
</dbReference>
<dbReference type="PROSITE" id="PS00108">
    <property type="entry name" value="PROTEIN_KINASE_ST"/>
    <property type="match status" value="1"/>
</dbReference>
<dbReference type="Pfam" id="PF00069">
    <property type="entry name" value="Pkinase"/>
    <property type="match status" value="1"/>
</dbReference>
<evidence type="ECO:0000259" key="7">
    <source>
        <dbReference type="PROSITE" id="PS50011"/>
    </source>
</evidence>
<dbReference type="InterPro" id="IPR046958">
    <property type="entry name" value="RBK1/2/STUNTED"/>
</dbReference>
<evidence type="ECO:0000256" key="1">
    <source>
        <dbReference type="ARBA" id="ARBA00022679"/>
    </source>
</evidence>
<evidence type="ECO:0000256" key="3">
    <source>
        <dbReference type="ARBA" id="ARBA00022777"/>
    </source>
</evidence>
<evidence type="ECO:0000256" key="5">
    <source>
        <dbReference type="PROSITE-ProRule" id="PRU10141"/>
    </source>
</evidence>
<name>A0A8J4QNP1_9ROSI</name>
<reference evidence="8" key="1">
    <citation type="submission" date="2020-03" db="EMBL/GenBank/DDBJ databases">
        <title>Castanea mollissima Vanexum genome sequencing.</title>
        <authorList>
            <person name="Staton M."/>
        </authorList>
    </citation>
    <scope>NUCLEOTIDE SEQUENCE</scope>
    <source>
        <tissue evidence="8">Leaf</tissue>
    </source>
</reference>
<accession>A0A8J4QNP1</accession>
<dbReference type="SUPFAM" id="SSF56112">
    <property type="entry name" value="Protein kinase-like (PK-like)"/>
    <property type="match status" value="1"/>
</dbReference>
<feature type="region of interest" description="Disordered" evidence="6">
    <location>
        <begin position="534"/>
        <end position="558"/>
    </location>
</feature>
<evidence type="ECO:0000313" key="9">
    <source>
        <dbReference type="Proteomes" id="UP000737018"/>
    </source>
</evidence>
<dbReference type="PROSITE" id="PS00107">
    <property type="entry name" value="PROTEIN_KINASE_ATP"/>
    <property type="match status" value="1"/>
</dbReference>
<dbReference type="GO" id="GO:0005524">
    <property type="term" value="F:ATP binding"/>
    <property type="evidence" value="ECO:0007669"/>
    <property type="project" value="UniProtKB-UniRule"/>
</dbReference>
<keyword evidence="2 5" id="KW-0547">Nucleotide-binding</keyword>
<dbReference type="InterPro" id="IPR000719">
    <property type="entry name" value="Prot_kinase_dom"/>
</dbReference>
<dbReference type="InterPro" id="IPR017441">
    <property type="entry name" value="Protein_kinase_ATP_BS"/>
</dbReference>
<keyword evidence="3" id="KW-0418">Kinase</keyword>
<dbReference type="PROSITE" id="PS50011">
    <property type="entry name" value="PROTEIN_KINASE_DOM"/>
    <property type="match status" value="1"/>
</dbReference>
<dbReference type="Proteomes" id="UP000737018">
    <property type="component" value="Unassembled WGS sequence"/>
</dbReference>
<dbReference type="EMBL" id="JRKL02005646">
    <property type="protein sequence ID" value="KAF3950146.1"/>
    <property type="molecule type" value="Genomic_DNA"/>
</dbReference>
<comment type="caution">
    <text evidence="8">The sequence shown here is derived from an EMBL/GenBank/DDBJ whole genome shotgun (WGS) entry which is preliminary data.</text>
</comment>
<dbReference type="SMART" id="SM00220">
    <property type="entry name" value="S_TKc"/>
    <property type="match status" value="1"/>
</dbReference>
<dbReference type="FunFam" id="1.10.510.10:FF:000095">
    <property type="entry name" value="protein STRUBBELIG-RECEPTOR FAMILY 8"/>
    <property type="match status" value="1"/>
</dbReference>
<feature type="domain" description="Protein kinase" evidence="7">
    <location>
        <begin position="254"/>
        <end position="524"/>
    </location>
</feature>
<evidence type="ECO:0000256" key="2">
    <source>
        <dbReference type="ARBA" id="ARBA00022741"/>
    </source>
</evidence>
<feature type="compositionally biased region" description="Polar residues" evidence="6">
    <location>
        <begin position="536"/>
        <end position="558"/>
    </location>
</feature>
<evidence type="ECO:0000313" key="8">
    <source>
        <dbReference type="EMBL" id="KAF3950146.1"/>
    </source>
</evidence>
<protein>
    <recommendedName>
        <fullName evidence="7">Protein kinase domain-containing protein</fullName>
    </recommendedName>
</protein>
<gene>
    <name evidence="8" type="ORF">CMV_024060</name>
</gene>
<proteinExistence type="predicted"/>
<dbReference type="OrthoDB" id="4062651at2759"/>
<keyword evidence="9" id="KW-1185">Reference proteome</keyword>
<keyword evidence="1" id="KW-0808">Transferase</keyword>
<feature type="binding site" evidence="5">
    <location>
        <position position="282"/>
    </location>
    <ligand>
        <name>ATP</name>
        <dbReference type="ChEBI" id="CHEBI:30616"/>
    </ligand>
</feature>
<dbReference type="PANTHER" id="PTHR47987">
    <property type="entry name" value="OS08G0249100 PROTEIN"/>
    <property type="match status" value="1"/>
</dbReference>
<dbReference type="Gene3D" id="1.10.510.10">
    <property type="entry name" value="Transferase(Phosphotransferase) domain 1"/>
    <property type="match status" value="1"/>
</dbReference>
<keyword evidence="4 5" id="KW-0067">ATP-binding</keyword>
<dbReference type="InterPro" id="IPR008271">
    <property type="entry name" value="Ser/Thr_kinase_AS"/>
</dbReference>
<dbReference type="Gene3D" id="3.30.200.20">
    <property type="entry name" value="Phosphorylase Kinase, domain 1"/>
    <property type="match status" value="1"/>
</dbReference>
<dbReference type="PANTHER" id="PTHR47987:SF11">
    <property type="entry name" value="RECEPTOR-LIKE CYTOSOLIC SERINE_THREONINE-PROTEIN KINASE RBK1 ISOFORM X1"/>
    <property type="match status" value="1"/>
</dbReference>
<organism evidence="8 9">
    <name type="scientific">Castanea mollissima</name>
    <name type="common">Chinese chestnut</name>
    <dbReference type="NCBI Taxonomy" id="60419"/>
    <lineage>
        <taxon>Eukaryota</taxon>
        <taxon>Viridiplantae</taxon>
        <taxon>Streptophyta</taxon>
        <taxon>Embryophyta</taxon>
        <taxon>Tracheophyta</taxon>
        <taxon>Spermatophyta</taxon>
        <taxon>Magnoliopsida</taxon>
        <taxon>eudicotyledons</taxon>
        <taxon>Gunneridae</taxon>
        <taxon>Pentapetalae</taxon>
        <taxon>rosids</taxon>
        <taxon>fabids</taxon>
        <taxon>Fagales</taxon>
        <taxon>Fagaceae</taxon>
        <taxon>Castanea</taxon>
    </lineage>
</organism>
<sequence length="582" mass="65424">MVGRRLGIGIRLPSLLRSKKVKKRTIIVGLKADNCSRVMLLQLLNSIAKPGDNVLAIHVQVPDDTIDPNTFHIHEDTCKSKQVDFQVKVSIGDSYISELTHQVRVNYATILALGCSPSGPNDLVITNCLKRLPPTCSLLVLDGIGKILIHMKGTSQQGSSRAVLQTSLSSPLHHTCFDQLIPTRHLRKSLTAPSCSTSSSAQQINKTGLYKFKNTAQVPEFITKKLFQRLELLEEEGSCRHYTPEELRCVTNNFSPDMVIGEGGHSKVYQANLEDGHTAAVKILKLTHWSADDLLREVDLLSGIKHEHIVQMIGYCNHEDMRAIMYNLLNGSLKQNLRQLRWSERMRVAVGVAKALEYLHHSCNPPIIHRDVKSSNILLSDNCQPQLSDFGEAIVLQQSQLVTEKSFNVVGTFGYLAPEYMMHGTVDEKTDVYSFGVVLLELITGKEAIQTDQENNESLVLWARSLLDCGIRKHLIDPYLHEDFDKEEIERMMSAASLCLLHSSFRRPTMKAIVKLFEEPEHWLKMQKERDESLHEISSTGESSQWGQDDSSTNEAMDFETFSTSFQGNVYIGKSNLKMQAQ</sequence>
<dbReference type="AlphaFoldDB" id="A0A8J4QNP1"/>
<evidence type="ECO:0000256" key="4">
    <source>
        <dbReference type="ARBA" id="ARBA00022840"/>
    </source>
</evidence>